<evidence type="ECO:0000313" key="1">
    <source>
        <dbReference type="EMBL" id="KAK5826069.1"/>
    </source>
</evidence>
<name>A0ABR0PNS3_GOSAR</name>
<accession>A0ABR0PNS3</accession>
<organism evidence="1 2">
    <name type="scientific">Gossypium arboreum</name>
    <name type="common">Tree cotton</name>
    <name type="synonym">Gossypium nanking</name>
    <dbReference type="NCBI Taxonomy" id="29729"/>
    <lineage>
        <taxon>Eukaryota</taxon>
        <taxon>Viridiplantae</taxon>
        <taxon>Streptophyta</taxon>
        <taxon>Embryophyta</taxon>
        <taxon>Tracheophyta</taxon>
        <taxon>Spermatophyta</taxon>
        <taxon>Magnoliopsida</taxon>
        <taxon>eudicotyledons</taxon>
        <taxon>Gunneridae</taxon>
        <taxon>Pentapetalae</taxon>
        <taxon>rosids</taxon>
        <taxon>malvids</taxon>
        <taxon>Malvales</taxon>
        <taxon>Malvaceae</taxon>
        <taxon>Malvoideae</taxon>
        <taxon>Gossypium</taxon>
    </lineage>
</organism>
<gene>
    <name evidence="1" type="ORF">PVK06_020977</name>
</gene>
<evidence type="ECO:0000313" key="2">
    <source>
        <dbReference type="Proteomes" id="UP001358586"/>
    </source>
</evidence>
<dbReference type="Proteomes" id="UP001358586">
    <property type="component" value="Chromosome 6"/>
</dbReference>
<comment type="caution">
    <text evidence="1">The sequence shown here is derived from an EMBL/GenBank/DDBJ whole genome shotgun (WGS) entry which is preliminary data.</text>
</comment>
<sequence length="104" mass="11910">MLLEKGFNLGMSDHTGFMVSFWTIVVALNWEVLCDERSIPDAELGQEFYANLTSTNATEVFVQCIKVPVNSKSINDFYDLPDYEDDDYSSILENIETKMLQEIL</sequence>
<keyword evidence="2" id="KW-1185">Reference proteome</keyword>
<reference evidence="1 2" key="1">
    <citation type="submission" date="2023-03" db="EMBL/GenBank/DDBJ databases">
        <title>WGS of Gossypium arboreum.</title>
        <authorList>
            <person name="Yu D."/>
        </authorList>
    </citation>
    <scope>NUCLEOTIDE SEQUENCE [LARGE SCALE GENOMIC DNA]</scope>
    <source>
        <tissue evidence="1">Leaf</tissue>
    </source>
</reference>
<dbReference type="EMBL" id="JARKNE010000006">
    <property type="protein sequence ID" value="KAK5826069.1"/>
    <property type="molecule type" value="Genomic_DNA"/>
</dbReference>
<proteinExistence type="predicted"/>
<protein>
    <submittedName>
        <fullName evidence="1">Uncharacterized protein</fullName>
    </submittedName>
</protein>